<dbReference type="AlphaFoldDB" id="A0A1I0RMP3"/>
<name>A0A1I0RMP3_9FIRM</name>
<keyword evidence="5 7" id="KW-1133">Transmembrane helix</keyword>
<dbReference type="Pfam" id="PF12704">
    <property type="entry name" value="MacB_PCD"/>
    <property type="match status" value="1"/>
</dbReference>
<evidence type="ECO:0000256" key="7">
    <source>
        <dbReference type="SAM" id="Phobius"/>
    </source>
</evidence>
<evidence type="ECO:0000256" key="6">
    <source>
        <dbReference type="ARBA" id="ARBA00023136"/>
    </source>
</evidence>
<evidence type="ECO:0000256" key="3">
    <source>
        <dbReference type="ARBA" id="ARBA00022475"/>
    </source>
</evidence>
<evidence type="ECO:0000313" key="10">
    <source>
        <dbReference type="EMBL" id="SEW42398.1"/>
    </source>
</evidence>
<feature type="domain" description="ABC3 transporter permease C-terminal" evidence="8">
    <location>
        <begin position="261"/>
        <end position="381"/>
    </location>
</feature>
<keyword evidence="11" id="KW-1185">Reference proteome</keyword>
<reference evidence="10 11" key="1">
    <citation type="submission" date="2016-10" db="EMBL/GenBank/DDBJ databases">
        <authorList>
            <person name="de Groot N.N."/>
        </authorList>
    </citation>
    <scope>NUCLEOTIDE SEQUENCE [LARGE SCALE GENOMIC DNA]</scope>
    <source>
        <strain evidence="10 11">DSM 9179</strain>
    </source>
</reference>
<dbReference type="PANTHER" id="PTHR30489">
    <property type="entry name" value="LIPOPROTEIN-RELEASING SYSTEM TRANSMEMBRANE PROTEIN LOLE"/>
    <property type="match status" value="1"/>
</dbReference>
<comment type="subcellular location">
    <subcellularLocation>
        <location evidence="1">Cell membrane</location>
        <topology evidence="1">Multi-pass membrane protein</topology>
    </subcellularLocation>
</comment>
<dbReference type="GO" id="GO:0098797">
    <property type="term" value="C:plasma membrane protein complex"/>
    <property type="evidence" value="ECO:0007669"/>
    <property type="project" value="TreeGrafter"/>
</dbReference>
<dbReference type="EMBL" id="FOJI01000019">
    <property type="protein sequence ID" value="SEW42398.1"/>
    <property type="molecule type" value="Genomic_DNA"/>
</dbReference>
<evidence type="ECO:0000259" key="9">
    <source>
        <dbReference type="Pfam" id="PF12704"/>
    </source>
</evidence>
<gene>
    <name evidence="10" type="ORF">SAMN05421659_11919</name>
</gene>
<dbReference type="OrthoDB" id="9770036at2"/>
<sequence>MRLGYKIAKRFLKSNLGQTFFIILGIAIGVSVQIFIGSLIQGLQKSLIDKTIGNSPQITITSLTDDKRILDYDKMIADIKTVDSSIDKVSIASDNAAFLEYGSNSQSLLVRGFNIEDANKIYNFIDRLKEGTYPQKENEIILGIDLKDEYGMKLNDTVKITTPNQKIMNCKVVGFYDLNVASVNKSWAITTLETSQNMFDTNNSVTSIEIQVNSNSTFIADQIGVKISDKLNNSSIKVDNWKAQNAQLLSGLQGQSISSIMIQVFVLISVVLGIASVLAITVMQKSRQIGILKAMGIRNSTTSYIFLFEGLILGFFGAVLGIAFGLGLSFAFTKFAIGPDGAPVVALYISYPFIAGSGLIAIASSLLAAFIPAIRSSKLNPIDIIRNN</sequence>
<dbReference type="GO" id="GO:0044874">
    <property type="term" value="P:lipoprotein localization to outer membrane"/>
    <property type="evidence" value="ECO:0007669"/>
    <property type="project" value="TreeGrafter"/>
</dbReference>
<dbReference type="Proteomes" id="UP000199701">
    <property type="component" value="Unassembled WGS sequence"/>
</dbReference>
<evidence type="ECO:0000256" key="2">
    <source>
        <dbReference type="ARBA" id="ARBA00005236"/>
    </source>
</evidence>
<dbReference type="InterPro" id="IPR051447">
    <property type="entry name" value="Lipoprotein-release_system"/>
</dbReference>
<proteinExistence type="inferred from homology"/>
<dbReference type="Pfam" id="PF02687">
    <property type="entry name" value="FtsX"/>
    <property type="match status" value="1"/>
</dbReference>
<protein>
    <submittedName>
        <fullName evidence="10">Lipoprotein-releasing system permease protein</fullName>
    </submittedName>
</protein>
<feature type="transmembrane region" description="Helical" evidence="7">
    <location>
        <begin position="304"/>
        <end position="328"/>
    </location>
</feature>
<dbReference type="InterPro" id="IPR025857">
    <property type="entry name" value="MacB_PCD"/>
</dbReference>
<evidence type="ECO:0000256" key="1">
    <source>
        <dbReference type="ARBA" id="ARBA00004651"/>
    </source>
</evidence>
<keyword evidence="10" id="KW-0449">Lipoprotein</keyword>
<evidence type="ECO:0000259" key="8">
    <source>
        <dbReference type="Pfam" id="PF02687"/>
    </source>
</evidence>
<keyword evidence="6 7" id="KW-0472">Membrane</keyword>
<feature type="transmembrane region" description="Helical" evidence="7">
    <location>
        <begin position="20"/>
        <end position="40"/>
    </location>
</feature>
<keyword evidence="4 7" id="KW-0812">Transmembrane</keyword>
<feature type="domain" description="MacB-like periplasmic core" evidence="9">
    <location>
        <begin position="19"/>
        <end position="217"/>
    </location>
</feature>
<evidence type="ECO:0000313" key="11">
    <source>
        <dbReference type="Proteomes" id="UP000199701"/>
    </source>
</evidence>
<dbReference type="PANTHER" id="PTHR30489:SF0">
    <property type="entry name" value="LIPOPROTEIN-RELEASING SYSTEM TRANSMEMBRANE PROTEIN LOLE"/>
    <property type="match status" value="1"/>
</dbReference>
<feature type="transmembrane region" description="Helical" evidence="7">
    <location>
        <begin position="348"/>
        <end position="371"/>
    </location>
</feature>
<evidence type="ECO:0000256" key="4">
    <source>
        <dbReference type="ARBA" id="ARBA00022692"/>
    </source>
</evidence>
<organism evidence="10 11">
    <name type="scientific">[Clostridium] fimetarium</name>
    <dbReference type="NCBI Taxonomy" id="99656"/>
    <lineage>
        <taxon>Bacteria</taxon>
        <taxon>Bacillati</taxon>
        <taxon>Bacillota</taxon>
        <taxon>Clostridia</taxon>
        <taxon>Lachnospirales</taxon>
        <taxon>Lachnospiraceae</taxon>
    </lineage>
</organism>
<dbReference type="STRING" id="99656.SAMN05421659_11919"/>
<dbReference type="RefSeq" id="WP_092457048.1">
    <property type="nucleotide sequence ID" value="NZ_FOJI01000019.1"/>
</dbReference>
<comment type="similarity">
    <text evidence="2">Belongs to the ABC-4 integral membrane protein family. LolC/E subfamily.</text>
</comment>
<dbReference type="InterPro" id="IPR003838">
    <property type="entry name" value="ABC3_permease_C"/>
</dbReference>
<keyword evidence="3" id="KW-1003">Cell membrane</keyword>
<feature type="transmembrane region" description="Helical" evidence="7">
    <location>
        <begin position="260"/>
        <end position="283"/>
    </location>
</feature>
<accession>A0A1I0RMP3</accession>
<evidence type="ECO:0000256" key="5">
    <source>
        <dbReference type="ARBA" id="ARBA00022989"/>
    </source>
</evidence>